<keyword evidence="4" id="KW-0285">Flavoprotein</keyword>
<comment type="similarity">
    <text evidence="2">Belongs to the ferredoxin--NADP reductase type 1 family.</text>
</comment>
<dbReference type="PANTHER" id="PTHR48467">
    <property type="entry name" value="GLUTAMATE SYNTHASE 1 [NADH], CHLOROPLASTIC-LIKE"/>
    <property type="match status" value="1"/>
</dbReference>
<evidence type="ECO:0000256" key="13">
    <source>
        <dbReference type="PIRSR" id="PIRSR000362-2"/>
    </source>
</evidence>
<dbReference type="EMBL" id="JAPWIS010000025">
    <property type="protein sequence ID" value="MCZ4588791.1"/>
    <property type="molecule type" value="Genomic_DNA"/>
</dbReference>
<evidence type="ECO:0000256" key="4">
    <source>
        <dbReference type="ARBA" id="ARBA00022630"/>
    </source>
</evidence>
<dbReference type="EMBL" id="CP130956">
    <property type="protein sequence ID" value="WLF52373.1"/>
    <property type="molecule type" value="Genomic_DNA"/>
</dbReference>
<keyword evidence="8" id="KW-0560">Oxidoreductase</keyword>
<dbReference type="InterPro" id="IPR021163">
    <property type="entry name" value="Ferredox_Rdtase_adrenod"/>
</dbReference>
<keyword evidence="18" id="KW-1185">Reference proteome</keyword>
<dbReference type="InterPro" id="IPR017900">
    <property type="entry name" value="4Fe4S_Fe_S_CS"/>
</dbReference>
<dbReference type="SUPFAM" id="SSF51971">
    <property type="entry name" value="Nucleotide-binding domain"/>
    <property type="match status" value="2"/>
</dbReference>
<dbReference type="Proteomes" id="UP001231166">
    <property type="component" value="Plasmid pRho-VOC14-L"/>
</dbReference>
<protein>
    <recommendedName>
        <fullName evidence="3">ferredoxin--NADP(+) reductase</fullName>
        <ecNumber evidence="3">1.18.1.2</ecNumber>
    </recommendedName>
</protein>
<feature type="binding site" evidence="12">
    <location>
        <position position="119"/>
    </location>
    <ligand>
        <name>FAD</name>
        <dbReference type="ChEBI" id="CHEBI:57692"/>
    </ligand>
</feature>
<feature type="binding site" evidence="13">
    <location>
        <position position="473"/>
    </location>
    <ligand>
        <name>NADP(+)</name>
        <dbReference type="ChEBI" id="CHEBI:58349"/>
    </ligand>
</feature>
<dbReference type="Pfam" id="PF12838">
    <property type="entry name" value="Fer4_7"/>
    <property type="match status" value="1"/>
</dbReference>
<evidence type="ECO:0000256" key="8">
    <source>
        <dbReference type="ARBA" id="ARBA00023002"/>
    </source>
</evidence>
<dbReference type="GO" id="GO:0051536">
    <property type="term" value="F:iron-sulfur cluster binding"/>
    <property type="evidence" value="ECO:0007669"/>
    <property type="project" value="UniProtKB-KW"/>
</dbReference>
<accession>A0AAX3YRX6</accession>
<evidence type="ECO:0000313" key="16">
    <source>
        <dbReference type="EMBL" id="WLF51830.1"/>
    </source>
</evidence>
<dbReference type="Proteomes" id="UP001066327">
    <property type="component" value="Unassembled WGS sequence"/>
</dbReference>
<dbReference type="GO" id="GO:0004324">
    <property type="term" value="F:ferredoxin-NADP+ reductase activity"/>
    <property type="evidence" value="ECO:0007669"/>
    <property type="project" value="UniProtKB-EC"/>
</dbReference>
<dbReference type="PANTHER" id="PTHR48467:SF1">
    <property type="entry name" value="GLUTAMATE SYNTHASE 1 [NADH], CHLOROPLASTIC-LIKE"/>
    <property type="match status" value="1"/>
</dbReference>
<comment type="catalytic activity">
    <reaction evidence="11">
        <text>2 reduced [2Fe-2S]-[ferredoxin] + NADP(+) + H(+) = 2 oxidized [2Fe-2S]-[ferredoxin] + NADPH</text>
        <dbReference type="Rhea" id="RHEA:20125"/>
        <dbReference type="Rhea" id="RHEA-COMP:10000"/>
        <dbReference type="Rhea" id="RHEA-COMP:10001"/>
        <dbReference type="ChEBI" id="CHEBI:15378"/>
        <dbReference type="ChEBI" id="CHEBI:33737"/>
        <dbReference type="ChEBI" id="CHEBI:33738"/>
        <dbReference type="ChEBI" id="CHEBI:57783"/>
        <dbReference type="ChEBI" id="CHEBI:58349"/>
        <dbReference type="EC" id="1.18.1.2"/>
    </reaction>
</comment>
<geneLocation type="plasmid" evidence="16 19">
    <name>pRho-VOC14-L</name>
</geneLocation>
<dbReference type="EC" id="1.18.1.2" evidence="3"/>
<dbReference type="PROSITE" id="PS51379">
    <property type="entry name" value="4FE4S_FER_2"/>
    <property type="match status" value="1"/>
</dbReference>
<organism evidence="16 19">
    <name type="scientific">Rhodococcus opacus</name>
    <name type="common">Nocardia opaca</name>
    <dbReference type="NCBI Taxonomy" id="37919"/>
    <lineage>
        <taxon>Bacteria</taxon>
        <taxon>Bacillati</taxon>
        <taxon>Actinomycetota</taxon>
        <taxon>Actinomycetes</taxon>
        <taxon>Mycobacteriales</taxon>
        <taxon>Nocardiaceae</taxon>
        <taxon>Rhodococcus</taxon>
    </lineage>
</organism>
<feature type="domain" description="4Fe-4S ferredoxin-type" evidence="14">
    <location>
        <begin position="37"/>
        <end position="66"/>
    </location>
</feature>
<keyword evidence="10" id="KW-0411">Iron-sulfur</keyword>
<evidence type="ECO:0000256" key="5">
    <source>
        <dbReference type="ARBA" id="ARBA00022723"/>
    </source>
</evidence>
<evidence type="ECO:0000256" key="3">
    <source>
        <dbReference type="ARBA" id="ARBA00013223"/>
    </source>
</evidence>
<feature type="binding site" evidence="12">
    <location>
        <begin position="473"/>
        <end position="475"/>
    </location>
    <ligand>
        <name>FAD</name>
        <dbReference type="ChEBI" id="CHEBI:57692"/>
    </ligand>
</feature>
<keyword evidence="5" id="KW-0479">Metal-binding</keyword>
<feature type="binding site" evidence="13">
    <location>
        <begin position="257"/>
        <end position="260"/>
    </location>
    <ligand>
        <name>NADP(+)</name>
        <dbReference type="ChEBI" id="CHEBI:58349"/>
    </ligand>
</feature>
<evidence type="ECO:0000313" key="17">
    <source>
        <dbReference type="EMBL" id="WLF52373.1"/>
    </source>
</evidence>
<dbReference type="InterPro" id="IPR023753">
    <property type="entry name" value="FAD/NAD-binding_dom"/>
</dbReference>
<evidence type="ECO:0000256" key="9">
    <source>
        <dbReference type="ARBA" id="ARBA00023004"/>
    </source>
</evidence>
<evidence type="ECO:0000256" key="1">
    <source>
        <dbReference type="ARBA" id="ARBA00001974"/>
    </source>
</evidence>
<feature type="binding site" evidence="13">
    <location>
        <position position="313"/>
    </location>
    <ligand>
        <name>NADP(+)</name>
        <dbReference type="ChEBI" id="CHEBI:58349"/>
    </ligand>
</feature>
<dbReference type="Gene3D" id="3.30.70.20">
    <property type="match status" value="1"/>
</dbReference>
<feature type="binding site" evidence="12">
    <location>
        <position position="466"/>
    </location>
    <ligand>
        <name>FAD</name>
        <dbReference type="ChEBI" id="CHEBI:57692"/>
    </ligand>
</feature>
<comment type="cofactor">
    <cofactor evidence="1 12">
        <name>FAD</name>
        <dbReference type="ChEBI" id="CHEBI:57692"/>
    </cofactor>
</comment>
<reference evidence="15" key="1">
    <citation type="submission" date="2022-12" db="EMBL/GenBank/DDBJ databases">
        <authorList>
            <person name="Krivoruchko A.V."/>
            <person name="Elkin A."/>
        </authorList>
    </citation>
    <scope>NUCLEOTIDE SEQUENCE</scope>
    <source>
        <strain evidence="15">IEGM 249</strain>
    </source>
</reference>
<dbReference type="GO" id="GO:0046872">
    <property type="term" value="F:metal ion binding"/>
    <property type="evidence" value="ECO:0007669"/>
    <property type="project" value="UniProtKB-KW"/>
</dbReference>
<dbReference type="EMBL" id="CP130956">
    <property type="protein sequence ID" value="WLF51830.1"/>
    <property type="molecule type" value="Genomic_DNA"/>
</dbReference>
<name>A0AAX3YRX6_RHOOP</name>
<evidence type="ECO:0000256" key="10">
    <source>
        <dbReference type="ARBA" id="ARBA00023014"/>
    </source>
</evidence>
<dbReference type="RefSeq" id="WP_206016558.1">
    <property type="nucleotide sequence ID" value="NZ_CP130956.1"/>
</dbReference>
<evidence type="ECO:0000259" key="14">
    <source>
        <dbReference type="PROSITE" id="PS51379"/>
    </source>
</evidence>
<evidence type="ECO:0000256" key="6">
    <source>
        <dbReference type="ARBA" id="ARBA00022827"/>
    </source>
</evidence>
<sequence length="565" mass="61663">MSFVVTQPCCNDASCVPVCPVNCIRPTPDDPEFRTTEMLYIDPQTCIDCGACMEACPVEAICHEDELPEHQSRYREINAEYFRRHPLDSSVPPFDKPMPVKVPKLDVPLRVAVVGSGPAGVYAAAELLGRMPSRGVEIEMFDRLPTPWGLVRAAVAPDHLGTKAITEVFRKIAAKPGFRFHLNVEIGRHLTNDELLAHHHAVIYAVGALEDRELDIPGTELPGSVGATEFVAWYNGHPDFAHRTFDLGCERAVIIGNGNVALDVARLLVTDPDELVRTDMAEHAVEALRKGKIREVVVLGRRGVTQAAYTTPELLALGSIPGVDVVADTGEFDLGDATDVDRSFSADLKTRIAREYADVIPTPGHKRIVLRYLASPTRILGKDRVEGVEIVRNELVRAEDGALAALATEHREVLEAGLILRSIGLRGTAVPDVPFDDVSGRIPNVDGRIVDPNTAATIPGLYTTGWVKRGPSGVIGTNKQCAHDTVAALIDDMVGGRLPQPKFGDGNALTALVHERRPEVVDREGWLAIDAEERSRGRERGRPRVKLTNIKEMLDIARKVTNTAK</sequence>
<dbReference type="InterPro" id="IPR036188">
    <property type="entry name" value="FAD/NAD-bd_sf"/>
</dbReference>
<dbReference type="PROSITE" id="PS00198">
    <property type="entry name" value="4FE4S_FER_1"/>
    <property type="match status" value="1"/>
</dbReference>
<dbReference type="Pfam" id="PF07992">
    <property type="entry name" value="Pyr_redox_2"/>
    <property type="match status" value="1"/>
</dbReference>
<dbReference type="PRINTS" id="PR00419">
    <property type="entry name" value="ADXRDTASE"/>
</dbReference>
<evidence type="ECO:0000256" key="12">
    <source>
        <dbReference type="PIRSR" id="PIRSR000362-1"/>
    </source>
</evidence>
<gene>
    <name evidence="15" type="ORF">O4328_34955</name>
    <name evidence="16" type="ORF">Q5707_40870</name>
    <name evidence="17" type="ORF">Q5707_44125</name>
</gene>
<evidence type="ECO:0000256" key="7">
    <source>
        <dbReference type="ARBA" id="ARBA00022857"/>
    </source>
</evidence>
<evidence type="ECO:0000256" key="11">
    <source>
        <dbReference type="ARBA" id="ARBA00047776"/>
    </source>
</evidence>
<evidence type="ECO:0000313" key="15">
    <source>
        <dbReference type="EMBL" id="MCZ4588791.1"/>
    </source>
</evidence>
<dbReference type="Gene3D" id="3.40.50.720">
    <property type="entry name" value="NAD(P)-binding Rossmann-like Domain"/>
    <property type="match status" value="1"/>
</dbReference>
<evidence type="ECO:0000256" key="2">
    <source>
        <dbReference type="ARBA" id="ARBA00008312"/>
    </source>
</evidence>
<dbReference type="InterPro" id="IPR017896">
    <property type="entry name" value="4Fe4S_Fe-S-bd"/>
</dbReference>
<keyword evidence="16" id="KW-0614">Plasmid</keyword>
<evidence type="ECO:0000313" key="18">
    <source>
        <dbReference type="Proteomes" id="UP001066327"/>
    </source>
</evidence>
<dbReference type="PIRSF" id="PIRSF000362">
    <property type="entry name" value="FNR"/>
    <property type="match status" value="1"/>
</dbReference>
<evidence type="ECO:0000313" key="19">
    <source>
        <dbReference type="Proteomes" id="UP001231166"/>
    </source>
</evidence>
<dbReference type="SUPFAM" id="SSF54862">
    <property type="entry name" value="4Fe-4S ferredoxins"/>
    <property type="match status" value="1"/>
</dbReference>
<dbReference type="Gene3D" id="3.50.50.60">
    <property type="entry name" value="FAD/NAD(P)-binding domain"/>
    <property type="match status" value="1"/>
</dbReference>
<keyword evidence="9" id="KW-0408">Iron</keyword>
<feature type="binding site" evidence="12">
    <location>
        <position position="150"/>
    </location>
    <ligand>
        <name>FAD</name>
        <dbReference type="ChEBI" id="CHEBI:57692"/>
    </ligand>
</feature>
<feature type="binding site" evidence="13">
    <location>
        <begin position="301"/>
        <end position="302"/>
    </location>
    <ligand>
        <name>NADP(+)</name>
        <dbReference type="ChEBI" id="CHEBI:58349"/>
    </ligand>
</feature>
<dbReference type="AlphaFoldDB" id="A0AAX3YRX6"/>
<keyword evidence="7 13" id="KW-0521">NADP</keyword>
<reference evidence="16" key="2">
    <citation type="submission" date="2023-07" db="EMBL/GenBank/DDBJ databases">
        <title>Genomic analysis of Rhodococcus opacus VOC-14 with glycol ethers degradation activity.</title>
        <authorList>
            <person name="Narkevich D.A."/>
            <person name="Hlushen A.M."/>
            <person name="Akhremchuk A.E."/>
            <person name="Sikolenko M.A."/>
            <person name="Valentovich L.N."/>
        </authorList>
    </citation>
    <scope>NUCLEOTIDE SEQUENCE</scope>
    <source>
        <strain evidence="16">VOC-14</strain>
        <plasmid evidence="16">pRho-VOC14-L</plasmid>
    </source>
</reference>
<feature type="binding site" evidence="12">
    <location>
        <position position="186"/>
    </location>
    <ligand>
        <name>FAD</name>
        <dbReference type="ChEBI" id="CHEBI:57692"/>
    </ligand>
</feature>
<keyword evidence="6 12" id="KW-0274">FAD</keyword>
<dbReference type="InterPro" id="IPR055275">
    <property type="entry name" value="Ferredox_Rdtase"/>
</dbReference>
<proteinExistence type="inferred from homology"/>